<organism evidence="2 4">
    <name type="scientific">Hamiltosporidium magnivora</name>
    <dbReference type="NCBI Taxonomy" id="148818"/>
    <lineage>
        <taxon>Eukaryota</taxon>
        <taxon>Fungi</taxon>
        <taxon>Fungi incertae sedis</taxon>
        <taxon>Microsporidia</taxon>
        <taxon>Dubosqiidae</taxon>
        <taxon>Hamiltosporidium</taxon>
    </lineage>
</organism>
<gene>
    <name evidence="2" type="ORF">CWI36_1420p0020</name>
    <name evidence="3" type="ORF">CWI39_0286p0010</name>
</gene>
<dbReference type="CDD" id="cd14686">
    <property type="entry name" value="bZIP"/>
    <property type="match status" value="1"/>
</dbReference>
<evidence type="ECO:0000313" key="4">
    <source>
        <dbReference type="Proteomes" id="UP000291404"/>
    </source>
</evidence>
<evidence type="ECO:0008006" key="6">
    <source>
        <dbReference type="Google" id="ProtNLM"/>
    </source>
</evidence>
<protein>
    <recommendedName>
        <fullName evidence="6">BZIP domain-containing protein</fullName>
    </recommendedName>
</protein>
<keyword evidence="1" id="KW-0175">Coiled coil</keyword>
<reference evidence="4 5" key="1">
    <citation type="submission" date="2017-12" db="EMBL/GenBank/DDBJ databases">
        <authorList>
            <person name="Pombert J.-F."/>
            <person name="Haag K.L."/>
            <person name="Ebert D."/>
        </authorList>
    </citation>
    <scope>NUCLEOTIDE SEQUENCE [LARGE SCALE GENOMIC DNA]</scope>
    <source>
        <strain evidence="2">BE-OM-2</strain>
        <strain evidence="3">IL-BN-2</strain>
    </source>
</reference>
<dbReference type="EMBL" id="PIXR01000286">
    <property type="protein sequence ID" value="TBU07669.1"/>
    <property type="molecule type" value="Genomic_DNA"/>
</dbReference>
<dbReference type="VEuPathDB" id="MicrosporidiaDB:CWI39_0286p0010"/>
<sequence>MRRPVICDDEKKKAVQLKNRLSARKSVENRQKKIEMLEKLNESLLQTNNELKERLARLEILIYGHLQYCPSVNDPPKSSSGIEPVSTHLVANTNSKVCFFTPKHNATCEGYWQPFVCY</sequence>
<dbReference type="Proteomes" id="UP000291404">
    <property type="component" value="Unassembled WGS sequence"/>
</dbReference>
<proteinExistence type="predicted"/>
<evidence type="ECO:0000313" key="2">
    <source>
        <dbReference type="EMBL" id="TBU01168.1"/>
    </source>
</evidence>
<name>A0A4Q9L1D5_9MICR</name>
<feature type="coiled-coil region" evidence="1">
    <location>
        <begin position="27"/>
        <end position="61"/>
    </location>
</feature>
<comment type="caution">
    <text evidence="2">The sequence shown here is derived from an EMBL/GenBank/DDBJ whole genome shotgun (WGS) entry which is preliminary data.</text>
</comment>
<accession>A0A4Q9L1D5</accession>
<evidence type="ECO:0000313" key="5">
    <source>
        <dbReference type="Proteomes" id="UP000293045"/>
    </source>
</evidence>
<dbReference type="AlphaFoldDB" id="A0A4Q9L1D5"/>
<dbReference type="VEuPathDB" id="MicrosporidiaDB:CWI36_1420p0020"/>
<evidence type="ECO:0000256" key="1">
    <source>
        <dbReference type="SAM" id="Coils"/>
    </source>
</evidence>
<evidence type="ECO:0000313" key="3">
    <source>
        <dbReference type="EMBL" id="TBU07669.1"/>
    </source>
</evidence>
<dbReference type="EMBL" id="PITI01001420">
    <property type="protein sequence ID" value="TBU01168.1"/>
    <property type="molecule type" value="Genomic_DNA"/>
</dbReference>
<dbReference type="Proteomes" id="UP000293045">
    <property type="component" value="Unassembled WGS sequence"/>
</dbReference>
<keyword evidence="4" id="KW-1185">Reference proteome</keyword>